<accession>A0ABQ5U5W5</accession>
<dbReference type="PANTHER" id="PTHR43133">
    <property type="entry name" value="RNA POLYMERASE ECF-TYPE SIGMA FACTO"/>
    <property type="match status" value="1"/>
</dbReference>
<evidence type="ECO:0000259" key="6">
    <source>
        <dbReference type="Pfam" id="PF08281"/>
    </source>
</evidence>
<protein>
    <recommendedName>
        <fullName evidence="6">RNA polymerase sigma factor 70 region 4 type 2 domain-containing protein</fullName>
    </recommendedName>
</protein>
<dbReference type="SUPFAM" id="SSF88659">
    <property type="entry name" value="Sigma3 and sigma4 domains of RNA polymerase sigma factors"/>
    <property type="match status" value="1"/>
</dbReference>
<evidence type="ECO:0000256" key="4">
    <source>
        <dbReference type="ARBA" id="ARBA00023125"/>
    </source>
</evidence>
<comment type="similarity">
    <text evidence="1">Belongs to the sigma-70 factor family. ECF subfamily.</text>
</comment>
<dbReference type="NCBIfam" id="TIGR02937">
    <property type="entry name" value="sigma70-ECF"/>
    <property type="match status" value="1"/>
</dbReference>
<dbReference type="PANTHER" id="PTHR43133:SF8">
    <property type="entry name" value="RNA POLYMERASE SIGMA FACTOR HI_1459-RELATED"/>
    <property type="match status" value="1"/>
</dbReference>
<keyword evidence="8" id="KW-1185">Reference proteome</keyword>
<dbReference type="Gene3D" id="1.10.10.10">
    <property type="entry name" value="Winged helix-like DNA-binding domain superfamily/Winged helix DNA-binding domain"/>
    <property type="match status" value="1"/>
</dbReference>
<dbReference type="InterPro" id="IPR013325">
    <property type="entry name" value="RNA_pol_sigma_r2"/>
</dbReference>
<evidence type="ECO:0000256" key="5">
    <source>
        <dbReference type="ARBA" id="ARBA00023163"/>
    </source>
</evidence>
<reference evidence="7" key="2">
    <citation type="submission" date="2023-01" db="EMBL/GenBank/DDBJ databases">
        <title>Draft genome sequence of Sneathiella chinensis strain NBRC 103408.</title>
        <authorList>
            <person name="Sun Q."/>
            <person name="Mori K."/>
        </authorList>
    </citation>
    <scope>NUCLEOTIDE SEQUENCE</scope>
    <source>
        <strain evidence="7">NBRC 103408</strain>
    </source>
</reference>
<keyword evidence="4" id="KW-0238">DNA-binding</keyword>
<proteinExistence type="inferred from homology"/>
<keyword evidence="2" id="KW-0805">Transcription regulation</keyword>
<feature type="domain" description="RNA polymerase sigma factor 70 region 4 type 2" evidence="6">
    <location>
        <begin position="112"/>
        <end position="161"/>
    </location>
</feature>
<dbReference type="InterPro" id="IPR039425">
    <property type="entry name" value="RNA_pol_sigma-70-like"/>
</dbReference>
<dbReference type="Pfam" id="PF08281">
    <property type="entry name" value="Sigma70_r4_2"/>
    <property type="match status" value="1"/>
</dbReference>
<dbReference type="InterPro" id="IPR014284">
    <property type="entry name" value="RNA_pol_sigma-70_dom"/>
</dbReference>
<dbReference type="InterPro" id="IPR036388">
    <property type="entry name" value="WH-like_DNA-bd_sf"/>
</dbReference>
<reference evidence="7" key="1">
    <citation type="journal article" date="2014" name="Int. J. Syst. Evol. Microbiol.">
        <title>Complete genome of a new Firmicutes species belonging to the dominant human colonic microbiota ('Ruminococcus bicirculans') reveals two chromosomes and a selective capacity to utilize plant glucans.</title>
        <authorList>
            <consortium name="NISC Comparative Sequencing Program"/>
            <person name="Wegmann U."/>
            <person name="Louis P."/>
            <person name="Goesmann A."/>
            <person name="Henrissat B."/>
            <person name="Duncan S.H."/>
            <person name="Flint H.J."/>
        </authorList>
    </citation>
    <scope>NUCLEOTIDE SEQUENCE</scope>
    <source>
        <strain evidence="7">NBRC 103408</strain>
    </source>
</reference>
<gene>
    <name evidence="7" type="ORF">GCM10007924_19230</name>
</gene>
<evidence type="ECO:0000313" key="8">
    <source>
        <dbReference type="Proteomes" id="UP001161409"/>
    </source>
</evidence>
<dbReference type="InterPro" id="IPR013249">
    <property type="entry name" value="RNA_pol_sigma70_r4_t2"/>
</dbReference>
<dbReference type="SUPFAM" id="SSF88946">
    <property type="entry name" value="Sigma2 domain of RNA polymerase sigma factors"/>
    <property type="match status" value="1"/>
</dbReference>
<dbReference type="EMBL" id="BSNF01000006">
    <property type="protein sequence ID" value="GLQ06702.1"/>
    <property type="molecule type" value="Genomic_DNA"/>
</dbReference>
<name>A0ABQ5U5W5_9PROT</name>
<evidence type="ECO:0000256" key="2">
    <source>
        <dbReference type="ARBA" id="ARBA00023015"/>
    </source>
</evidence>
<evidence type="ECO:0000256" key="1">
    <source>
        <dbReference type="ARBA" id="ARBA00010641"/>
    </source>
</evidence>
<dbReference type="Gene3D" id="1.10.1740.10">
    <property type="match status" value="1"/>
</dbReference>
<organism evidence="7 8">
    <name type="scientific">Sneathiella chinensis</name>
    <dbReference type="NCBI Taxonomy" id="349750"/>
    <lineage>
        <taxon>Bacteria</taxon>
        <taxon>Pseudomonadati</taxon>
        <taxon>Pseudomonadota</taxon>
        <taxon>Alphaproteobacteria</taxon>
        <taxon>Sneathiellales</taxon>
        <taxon>Sneathiellaceae</taxon>
        <taxon>Sneathiella</taxon>
    </lineage>
</organism>
<dbReference type="Proteomes" id="UP001161409">
    <property type="component" value="Unassembled WGS sequence"/>
</dbReference>
<sequence length="172" mass="19805">MFWKAWNSHGDYLKRLSQVWMNVSHTDAEDAFSDATIRAFEKYAAHATQISNERAWFARLLHNICIDIHRSNKRRGTLREKVKEISDIDTGLLDTVIYTPEARLINSEIGAMITTAIQDLPEKLRQPLVMRLVSGDEYDHIACTLGISNDNARKRVQQARAILRKKLSVLRE</sequence>
<keyword evidence="5" id="KW-0804">Transcription</keyword>
<keyword evidence="3" id="KW-0731">Sigma factor</keyword>
<dbReference type="InterPro" id="IPR013324">
    <property type="entry name" value="RNA_pol_sigma_r3/r4-like"/>
</dbReference>
<evidence type="ECO:0000313" key="7">
    <source>
        <dbReference type="EMBL" id="GLQ06702.1"/>
    </source>
</evidence>
<comment type="caution">
    <text evidence="7">The sequence shown here is derived from an EMBL/GenBank/DDBJ whole genome shotgun (WGS) entry which is preliminary data.</text>
</comment>
<evidence type="ECO:0000256" key="3">
    <source>
        <dbReference type="ARBA" id="ARBA00023082"/>
    </source>
</evidence>